<name>A0A0F5FUV9_9HYPH</name>
<dbReference type="AlphaFoldDB" id="A0A0F5FUV9"/>
<sequence length="254" mass="27319">MPVVNEGGHIVLRRSGRKIFGTDVPPVSLFPAQQIVTTRTVAFPDFPKDFIYGFVRFSEANPDPFGGPVQAGYCLTLVKIIPSELADTPIVIGTVPAGCNYIDVRAALTWSKQPDLSAGSPVRSPTEAYAPNQVHLQGGSCVLEIGSGFRRAIHVGLSGTNVLLTRMQSSRSEQPVPYSPWGGPTQTGWSYGTSPLGMIQGQIDAQRVFSFQGQPFVPPHRGSSTACSTTINSDHSSIWSIQFIITPGRYNTAL</sequence>
<protein>
    <submittedName>
        <fullName evidence="1">Uncharacterized protein</fullName>
    </submittedName>
</protein>
<dbReference type="Proteomes" id="UP000033632">
    <property type="component" value="Unassembled WGS sequence"/>
</dbReference>
<keyword evidence="2" id="KW-1185">Reference proteome</keyword>
<evidence type="ECO:0000313" key="1">
    <source>
        <dbReference type="EMBL" id="KKB12360.1"/>
    </source>
</evidence>
<dbReference type="OrthoDB" id="7960825at2"/>
<gene>
    <name evidence="1" type="ORF">VE25_07325</name>
</gene>
<dbReference type="RefSeq" id="WP_046107950.1">
    <property type="nucleotide sequence ID" value="NZ_JZEX01000081.1"/>
</dbReference>
<dbReference type="PATRIC" id="fig|443610.3.peg.4032"/>
<evidence type="ECO:0000313" key="2">
    <source>
        <dbReference type="Proteomes" id="UP000033632"/>
    </source>
</evidence>
<dbReference type="EMBL" id="JZEX01000081">
    <property type="protein sequence ID" value="KKB12360.1"/>
    <property type="molecule type" value="Genomic_DNA"/>
</dbReference>
<reference evidence="1 2" key="1">
    <citation type="submission" date="2015-03" db="EMBL/GenBank/DDBJ databases">
        <authorList>
            <person name="Hassan Y.I."/>
            <person name="Lepp D."/>
            <person name="Li X.-Z."/>
            <person name="Zhou T."/>
        </authorList>
    </citation>
    <scope>NUCLEOTIDE SEQUENCE [LARGE SCALE GENOMIC DNA]</scope>
    <source>
        <strain evidence="1 2">BD-c194</strain>
    </source>
</reference>
<comment type="caution">
    <text evidence="1">The sequence shown here is derived from an EMBL/GenBank/DDBJ whole genome shotgun (WGS) entry which is preliminary data.</text>
</comment>
<organism evidence="1 2">
    <name type="scientific">Devosia geojensis</name>
    <dbReference type="NCBI Taxonomy" id="443610"/>
    <lineage>
        <taxon>Bacteria</taxon>
        <taxon>Pseudomonadati</taxon>
        <taxon>Pseudomonadota</taxon>
        <taxon>Alphaproteobacteria</taxon>
        <taxon>Hyphomicrobiales</taxon>
        <taxon>Devosiaceae</taxon>
        <taxon>Devosia</taxon>
    </lineage>
</organism>
<proteinExistence type="predicted"/>
<accession>A0A0F5FUV9</accession>